<evidence type="ECO:0000256" key="1">
    <source>
        <dbReference type="ARBA" id="ARBA00004651"/>
    </source>
</evidence>
<feature type="domain" description="YidE/YbjL duplication" evidence="9">
    <location>
        <begin position="8"/>
        <end position="174"/>
    </location>
</feature>
<name>A0A841GTM3_9BACT</name>
<feature type="transmembrane region" description="Helical" evidence="8">
    <location>
        <begin position="204"/>
        <end position="224"/>
    </location>
</feature>
<sequence>MNNPFFLLFISILSGLLLGKIHFKNFKLGASGTLFAGLFFGWLFPLFTNSQKELINIQNTLNTFFNFSLILFVSSIGLIASSDIKKILKTHGFKFIILGFLITFSGFISTLLFTYFTNLNNLNLLGIFSGSMTSSPGLASALESVKEGSADIIYGYTVGYIPGVLAVIFSIYFIPIIFKINIYEEKESYKIESIDNSKNYNFNFISYSIVIILGILIGNLNFNLKFASLKLGNTGGILLSSLFLGSLGKIGNLSFEFNKNILKVFQNLGLVIFLSSIGLRSGYKVISNFNRESLYLMVISFVCAIFSILVGYIIGKYIFKLDWIILAGAITGGMTSTPGLGAALDSTKSELVTAGYGATYPFALLGMVIFNKLFSILTNL</sequence>
<evidence type="ECO:0000256" key="5">
    <source>
        <dbReference type="ARBA" id="ARBA00022692"/>
    </source>
</evidence>
<comment type="caution">
    <text evidence="10">The sequence shown here is derived from an EMBL/GenBank/DDBJ whole genome shotgun (WGS) entry which is preliminary data.</text>
</comment>
<dbReference type="AlphaFoldDB" id="A0A841GTM3"/>
<feature type="transmembrane region" description="Helical" evidence="8">
    <location>
        <begin position="6"/>
        <end position="23"/>
    </location>
</feature>
<dbReference type="NCBIfam" id="TIGR01625">
    <property type="entry name" value="YidE_YbjL_dupl"/>
    <property type="match status" value="1"/>
</dbReference>
<keyword evidence="7 8" id="KW-0472">Membrane</keyword>
<dbReference type="GO" id="GO:0005886">
    <property type="term" value="C:plasma membrane"/>
    <property type="evidence" value="ECO:0007669"/>
    <property type="project" value="UniProtKB-SubCell"/>
</dbReference>
<feature type="transmembrane region" description="Helical" evidence="8">
    <location>
        <begin position="92"/>
        <end position="116"/>
    </location>
</feature>
<evidence type="ECO:0000256" key="6">
    <source>
        <dbReference type="ARBA" id="ARBA00022989"/>
    </source>
</evidence>
<feature type="transmembrane region" description="Helical" evidence="8">
    <location>
        <begin position="236"/>
        <end position="255"/>
    </location>
</feature>
<feature type="transmembrane region" description="Helical" evidence="8">
    <location>
        <begin position="294"/>
        <end position="315"/>
    </location>
</feature>
<evidence type="ECO:0000256" key="4">
    <source>
        <dbReference type="ARBA" id="ARBA00022475"/>
    </source>
</evidence>
<gene>
    <name evidence="10" type="ORF">HNP65_001682</name>
</gene>
<proteinExistence type="inferred from homology"/>
<keyword evidence="3" id="KW-0813">Transport</keyword>
<keyword evidence="5 8" id="KW-0812">Transmembrane</keyword>
<evidence type="ECO:0000256" key="2">
    <source>
        <dbReference type="ARBA" id="ARBA00009854"/>
    </source>
</evidence>
<evidence type="ECO:0000256" key="3">
    <source>
        <dbReference type="ARBA" id="ARBA00022448"/>
    </source>
</evidence>
<feature type="transmembrane region" description="Helical" evidence="8">
    <location>
        <begin position="321"/>
        <end position="344"/>
    </location>
</feature>
<evidence type="ECO:0000313" key="10">
    <source>
        <dbReference type="EMBL" id="MBB6063218.1"/>
    </source>
</evidence>
<comment type="similarity">
    <text evidence="2">Belongs to the AAE transporter (TC 2.A.81) family.</text>
</comment>
<feature type="transmembrane region" description="Helical" evidence="8">
    <location>
        <begin position="261"/>
        <end position="282"/>
    </location>
</feature>
<accession>A0A841GTM3</accession>
<dbReference type="Proteomes" id="UP000555828">
    <property type="component" value="Unassembled WGS sequence"/>
</dbReference>
<dbReference type="RefSeq" id="WP_184619816.1">
    <property type="nucleotide sequence ID" value="NZ_JACHEX010000005.1"/>
</dbReference>
<feature type="transmembrane region" description="Helical" evidence="8">
    <location>
        <begin position="154"/>
        <end position="178"/>
    </location>
</feature>
<evidence type="ECO:0000256" key="8">
    <source>
        <dbReference type="SAM" id="Phobius"/>
    </source>
</evidence>
<evidence type="ECO:0000256" key="7">
    <source>
        <dbReference type="ARBA" id="ARBA00023136"/>
    </source>
</evidence>
<dbReference type="EMBL" id="JACHEX010000005">
    <property type="protein sequence ID" value="MBB6063218.1"/>
    <property type="molecule type" value="Genomic_DNA"/>
</dbReference>
<reference evidence="10 11" key="1">
    <citation type="submission" date="2020-08" db="EMBL/GenBank/DDBJ databases">
        <title>Genomic Encyclopedia of Type Strains, Phase IV (KMG-IV): sequencing the most valuable type-strain genomes for metagenomic binning, comparative biology and taxonomic classification.</title>
        <authorList>
            <person name="Goeker M."/>
        </authorList>
    </citation>
    <scope>NUCLEOTIDE SEQUENCE [LARGE SCALE GENOMIC DNA]</scope>
    <source>
        <strain evidence="10 11">DSM 13481</strain>
    </source>
</reference>
<keyword evidence="6 8" id="KW-1133">Transmembrane helix</keyword>
<dbReference type="PANTHER" id="PTHR30445">
    <property type="entry name" value="K(+)_H(+) ANTIPORTER SUBUNIT KHTT"/>
    <property type="match status" value="1"/>
</dbReference>
<feature type="transmembrane region" description="Helical" evidence="8">
    <location>
        <begin position="30"/>
        <end position="48"/>
    </location>
</feature>
<dbReference type="PANTHER" id="PTHR30445:SF3">
    <property type="entry name" value="TRANSPORT PROTEIN YIDE-RELATED"/>
    <property type="match status" value="1"/>
</dbReference>
<dbReference type="InterPro" id="IPR050144">
    <property type="entry name" value="AAE_transporter"/>
</dbReference>
<feature type="transmembrane region" description="Helical" evidence="8">
    <location>
        <begin position="351"/>
        <end position="370"/>
    </location>
</feature>
<keyword evidence="4" id="KW-1003">Cell membrane</keyword>
<evidence type="ECO:0000313" key="11">
    <source>
        <dbReference type="Proteomes" id="UP000555828"/>
    </source>
</evidence>
<feature type="domain" description="YidE/YbjL duplication" evidence="9">
    <location>
        <begin position="208"/>
        <end position="374"/>
    </location>
</feature>
<comment type="subcellular location">
    <subcellularLocation>
        <location evidence="1">Cell membrane</location>
        <topology evidence="1">Multi-pass membrane protein</topology>
    </subcellularLocation>
</comment>
<protein>
    <submittedName>
        <fullName evidence="10">Putative transport protein</fullName>
    </submittedName>
</protein>
<evidence type="ECO:0000259" key="9">
    <source>
        <dbReference type="Pfam" id="PF06826"/>
    </source>
</evidence>
<feature type="transmembrane region" description="Helical" evidence="8">
    <location>
        <begin position="60"/>
        <end position="80"/>
    </location>
</feature>
<organism evidence="10 11">
    <name type="scientific">Thermosipho japonicus</name>
    <dbReference type="NCBI Taxonomy" id="90323"/>
    <lineage>
        <taxon>Bacteria</taxon>
        <taxon>Thermotogati</taxon>
        <taxon>Thermotogota</taxon>
        <taxon>Thermotogae</taxon>
        <taxon>Thermotogales</taxon>
        <taxon>Fervidobacteriaceae</taxon>
        <taxon>Thermosipho</taxon>
    </lineage>
</organism>
<keyword evidence="11" id="KW-1185">Reference proteome</keyword>
<dbReference type="InterPro" id="IPR006512">
    <property type="entry name" value="YidE_YbjL"/>
</dbReference>
<dbReference type="Pfam" id="PF06826">
    <property type="entry name" value="Asp-Al_Ex"/>
    <property type="match status" value="2"/>
</dbReference>